<organism evidence="1 2">
    <name type="scientific">Naganishia adeliensis</name>
    <dbReference type="NCBI Taxonomy" id="92952"/>
    <lineage>
        <taxon>Eukaryota</taxon>
        <taxon>Fungi</taxon>
        <taxon>Dikarya</taxon>
        <taxon>Basidiomycota</taxon>
        <taxon>Agaricomycotina</taxon>
        <taxon>Tremellomycetes</taxon>
        <taxon>Filobasidiales</taxon>
        <taxon>Filobasidiaceae</taxon>
        <taxon>Naganishia</taxon>
    </lineage>
</organism>
<dbReference type="Proteomes" id="UP001230649">
    <property type="component" value="Unassembled WGS sequence"/>
</dbReference>
<accession>A0ACC2V8I3</accession>
<keyword evidence="2" id="KW-1185">Reference proteome</keyword>
<proteinExistence type="predicted"/>
<comment type="caution">
    <text evidence="1">The sequence shown here is derived from an EMBL/GenBank/DDBJ whole genome shotgun (WGS) entry which is preliminary data.</text>
</comment>
<reference evidence="1" key="1">
    <citation type="submission" date="2023-04" db="EMBL/GenBank/DDBJ databases">
        <title>Draft Genome sequencing of Naganishia species isolated from polar environments using Oxford Nanopore Technology.</title>
        <authorList>
            <person name="Leo P."/>
            <person name="Venkateswaran K."/>
        </authorList>
    </citation>
    <scope>NUCLEOTIDE SEQUENCE</scope>
    <source>
        <strain evidence="1">MNA-CCFEE 5262</strain>
    </source>
</reference>
<dbReference type="EMBL" id="JASBWS010000127">
    <property type="protein sequence ID" value="KAJ9095176.1"/>
    <property type="molecule type" value="Genomic_DNA"/>
</dbReference>
<gene>
    <name evidence="1" type="ORF">QFC20_006715</name>
</gene>
<sequence length="469" mass="51328">MPSKSALFKLFIALMAISPSLAMPMVERDNGKSPANCKDAEPGKCAHAQEQKDKNKPTTPTVPERKRCVIKALGGTQDDSPAINQAFKDCNNGGTVAFEYGVNYNAFTPVNALKLDDVHVEFMGNVHLPQDIPYVQNIVANSTDFAGHWFRFTGKGLKWYGSKEDVSVSWIESYGQKWWDANPPGKSGLANRPHLITFEIDDSEIYSLKSRQPIGWNARIKANNLYIKDTIVETYTTGGYPFNTDGLGFSGSNILAENFYINNGDDCIAVTTPSYNIVAQHGTCGGPGTHGLSIGSLGKNQAQFNNVTKIHFEDITMIDALYGARFKSWVGGQGITEDVTWKNIRLYNVTYPALITQTYIDQNNPGPARVDNGSVILKNFKLEDWTGDINSYQPGDGTCITDPCWYEQDLPPFTGDQVLAFSCANAGSCQGFETKNINIFGQNGKPSVNLCKNVDVASNPNLGFTCSGL</sequence>
<name>A0ACC2V8I3_9TREE</name>
<evidence type="ECO:0000313" key="2">
    <source>
        <dbReference type="Proteomes" id="UP001230649"/>
    </source>
</evidence>
<protein>
    <submittedName>
        <fullName evidence="1">Uncharacterized protein</fullName>
    </submittedName>
</protein>
<evidence type="ECO:0000313" key="1">
    <source>
        <dbReference type="EMBL" id="KAJ9095176.1"/>
    </source>
</evidence>